<comment type="subcellular location">
    <subcellularLocation>
        <location evidence="1">Membrane</location>
        <topology evidence="1">Multi-pass membrane protein</topology>
    </subcellularLocation>
</comment>
<evidence type="ECO:0000256" key="5">
    <source>
        <dbReference type="SAM" id="Phobius"/>
    </source>
</evidence>
<gene>
    <name evidence="7" type="ORF">OQ497_01160</name>
</gene>
<evidence type="ECO:0000256" key="3">
    <source>
        <dbReference type="ARBA" id="ARBA00022989"/>
    </source>
</evidence>
<evidence type="ECO:0000256" key="1">
    <source>
        <dbReference type="ARBA" id="ARBA00004141"/>
    </source>
</evidence>
<keyword evidence="3 5" id="KW-1133">Transmembrane helix</keyword>
<evidence type="ECO:0000256" key="2">
    <source>
        <dbReference type="ARBA" id="ARBA00022692"/>
    </source>
</evidence>
<feature type="domain" description="TM2" evidence="6">
    <location>
        <begin position="81"/>
        <end position="125"/>
    </location>
</feature>
<evidence type="ECO:0000313" key="7">
    <source>
        <dbReference type="EMBL" id="MCX2562579.1"/>
    </source>
</evidence>
<sequence length="162" mass="17727">MRGTVLTYDSVSGDGLISGNNEQRYHFGSADVHSDTSFLIPGAGVDFEVKGEVATSVFVLPVLVNFPQREPSSQGAPITQGRNRVVASVLALLFGVLGIHKFYLGYKKAGFIMLLVSIVGVTFLGLPGVVIYAVAFFEAIIYICKTDEEFYDTYVAQERDWF</sequence>
<organism evidence="7 8">
    <name type="scientific">Acetobacter thailandicus</name>
    <dbReference type="NCBI Taxonomy" id="1502842"/>
    <lineage>
        <taxon>Bacteria</taxon>
        <taxon>Pseudomonadati</taxon>
        <taxon>Pseudomonadota</taxon>
        <taxon>Alphaproteobacteria</taxon>
        <taxon>Acetobacterales</taxon>
        <taxon>Acetobacteraceae</taxon>
        <taxon>Acetobacter</taxon>
    </lineage>
</organism>
<evidence type="ECO:0000259" key="6">
    <source>
        <dbReference type="Pfam" id="PF05154"/>
    </source>
</evidence>
<dbReference type="Pfam" id="PF05154">
    <property type="entry name" value="TM2"/>
    <property type="match status" value="1"/>
</dbReference>
<feature type="transmembrane region" description="Helical" evidence="5">
    <location>
        <begin position="109"/>
        <end position="135"/>
    </location>
</feature>
<keyword evidence="4 5" id="KW-0472">Membrane</keyword>
<keyword evidence="2 5" id="KW-0812">Transmembrane</keyword>
<feature type="transmembrane region" description="Helical" evidence="5">
    <location>
        <begin position="85"/>
        <end position="103"/>
    </location>
</feature>
<evidence type="ECO:0000256" key="4">
    <source>
        <dbReference type="ARBA" id="ARBA00023136"/>
    </source>
</evidence>
<reference evidence="7 8" key="1">
    <citation type="submission" date="2022-11" db="EMBL/GenBank/DDBJ databases">
        <title>Genome sequencing of Acetobacter type strain.</title>
        <authorList>
            <person name="Heo J."/>
            <person name="Lee D."/>
            <person name="Han B.-H."/>
            <person name="Hong S.-B."/>
            <person name="Kwon S.-W."/>
        </authorList>
    </citation>
    <scope>NUCLEOTIDE SEQUENCE [LARGE SCALE GENOMIC DNA]</scope>
    <source>
        <strain evidence="7 8">KACC 21253</strain>
    </source>
</reference>
<protein>
    <submittedName>
        <fullName evidence="7">TM2 domain-containing protein</fullName>
    </submittedName>
</protein>
<dbReference type="Proteomes" id="UP001301152">
    <property type="component" value="Unassembled WGS sequence"/>
</dbReference>
<keyword evidence="8" id="KW-1185">Reference proteome</keyword>
<name>A0ABT3QBC3_9PROT</name>
<evidence type="ECO:0000313" key="8">
    <source>
        <dbReference type="Proteomes" id="UP001301152"/>
    </source>
</evidence>
<dbReference type="RefSeq" id="WP_173559395.1">
    <property type="nucleotide sequence ID" value="NZ_JAPIUZ010000001.1"/>
</dbReference>
<accession>A0ABT3QBC3</accession>
<dbReference type="InterPro" id="IPR007829">
    <property type="entry name" value="TM2"/>
</dbReference>
<proteinExistence type="predicted"/>
<dbReference type="EMBL" id="JAPIUZ010000001">
    <property type="protein sequence ID" value="MCX2562579.1"/>
    <property type="molecule type" value="Genomic_DNA"/>
</dbReference>
<comment type="caution">
    <text evidence="7">The sequence shown here is derived from an EMBL/GenBank/DDBJ whole genome shotgun (WGS) entry which is preliminary data.</text>
</comment>